<dbReference type="EMBL" id="NOWI01000009">
    <property type="protein sequence ID" value="RFT42947.1"/>
    <property type="molecule type" value="Genomic_DNA"/>
</dbReference>
<comment type="caution">
    <text evidence="4">Lacks conserved residue(s) required for the propagation of feature annotation.</text>
</comment>
<sequence length="209" mass="22436">MTVRVVVLVSGTGTLLQSLIDNLPEEVTIVAVGSDQPGAVALQRAEKAGIPTFAEPLPRADADQRVTMRAAWDARLTDDVSRFDPDLVVCAGFMKLLGTTFLDRFGGRTINSHPALLPSFPGIHGPRDALDYGVKITGATVFIVDAGVDTGRILAQRAVPVLTDDTVESLHERIKVEEREMLVEVVTELAGARPGTQELGTEPSRKDPQ</sequence>
<dbReference type="CDD" id="cd08645">
    <property type="entry name" value="FMT_core_GART"/>
    <property type="match status" value="1"/>
</dbReference>
<dbReference type="UniPathway" id="UPA00074">
    <property type="reaction ID" value="UER00126"/>
</dbReference>
<protein>
    <recommendedName>
        <fullName evidence="4">Phosphoribosylglycinamide formyltransferase</fullName>
        <ecNumber evidence="4">2.1.2.2</ecNumber>
    </recommendedName>
    <alternativeName>
        <fullName evidence="4">5'-phosphoribosylglycinamide transformylase</fullName>
    </alternativeName>
    <alternativeName>
        <fullName evidence="4">GAR transformylase</fullName>
        <shortName evidence="4">GART</shortName>
    </alternativeName>
</protein>
<dbReference type="GO" id="GO:0004644">
    <property type="term" value="F:phosphoribosylglycinamide formyltransferase activity"/>
    <property type="evidence" value="ECO:0007669"/>
    <property type="project" value="UniProtKB-UniRule"/>
</dbReference>
<evidence type="ECO:0000256" key="1">
    <source>
        <dbReference type="ARBA" id="ARBA00005054"/>
    </source>
</evidence>
<dbReference type="NCBIfam" id="TIGR00639">
    <property type="entry name" value="PurN"/>
    <property type="match status" value="1"/>
</dbReference>
<evidence type="ECO:0000256" key="5">
    <source>
        <dbReference type="SAM" id="MobiDB-lite"/>
    </source>
</evidence>
<dbReference type="RefSeq" id="WP_016665977.1">
    <property type="nucleotide sequence ID" value="NZ_AP024308.1"/>
</dbReference>
<evidence type="ECO:0000256" key="3">
    <source>
        <dbReference type="ARBA" id="ARBA00022755"/>
    </source>
</evidence>
<gene>
    <name evidence="4 7" type="primary">purN</name>
    <name evidence="8" type="ORF">CHT91_10365</name>
    <name evidence="7" type="ORF">V7F78_05870</name>
</gene>
<reference evidence="8 9" key="1">
    <citation type="submission" date="2017-07" db="EMBL/GenBank/DDBJ databases">
        <authorList>
            <person name="Sun Z.S."/>
            <person name="Albrecht U."/>
            <person name="Echele G."/>
            <person name="Lee C.C."/>
        </authorList>
    </citation>
    <scope>NUCLEOTIDE SEQUENCE [LARGE SCALE GENOMIC DNA]</scope>
    <source>
        <strain evidence="8 9">P16-029</strain>
    </source>
</reference>
<comment type="function">
    <text evidence="4">Catalyzes the transfer of a formyl group from 10-formyltetrahydrofolate to 5-phospho-ribosyl-glycinamide (GAR), producing 5-phospho-ribosyl-N-formylglycinamide (FGAR) and tetrahydrofolate.</text>
</comment>
<dbReference type="SUPFAM" id="SSF53328">
    <property type="entry name" value="Formyltransferase"/>
    <property type="match status" value="1"/>
</dbReference>
<evidence type="ECO:0000259" key="6">
    <source>
        <dbReference type="Pfam" id="PF00551"/>
    </source>
</evidence>
<accession>A0A3E2DC14</accession>
<comment type="pathway">
    <text evidence="1 4">Purine metabolism; IMP biosynthesis via de novo pathway; N(2)-formyl-N(1)-(5-phospho-D-ribosyl)glycinamide from N(1)-(5-phospho-D-ribosyl)glycinamide (10-formyl THF route): step 1/1.</text>
</comment>
<dbReference type="Gene3D" id="3.40.50.170">
    <property type="entry name" value="Formyl transferase, N-terminal domain"/>
    <property type="match status" value="1"/>
</dbReference>
<reference evidence="7" key="2">
    <citation type="submission" date="2024-02" db="EMBL/GenBank/DDBJ databases">
        <title>Bacterial skin colonization with Propionibacterium avidum as a risk factor for Periprosthetic Joint Infections - a single-center prospective study.</title>
        <authorList>
            <person name="Achermann Y."/>
        </authorList>
    </citation>
    <scope>NUCLEOTIDE SEQUENCE</scope>
    <source>
        <strain evidence="7">PAVI-2017310195</strain>
    </source>
</reference>
<feature type="domain" description="Formyl transferase N-terminal" evidence="6">
    <location>
        <begin position="4"/>
        <end position="186"/>
    </location>
</feature>
<evidence type="ECO:0000313" key="7">
    <source>
        <dbReference type="EMBL" id="MEH1546545.1"/>
    </source>
</evidence>
<dbReference type="Proteomes" id="UP001309299">
    <property type="component" value="Unassembled WGS sequence"/>
</dbReference>
<evidence type="ECO:0000256" key="2">
    <source>
        <dbReference type="ARBA" id="ARBA00022679"/>
    </source>
</evidence>
<dbReference type="InterPro" id="IPR004607">
    <property type="entry name" value="GART"/>
</dbReference>
<dbReference type="GO" id="GO:0006189">
    <property type="term" value="P:'de novo' IMP biosynthetic process"/>
    <property type="evidence" value="ECO:0007669"/>
    <property type="project" value="UniProtKB-UniRule"/>
</dbReference>
<feature type="region of interest" description="Disordered" evidence="5">
    <location>
        <begin position="190"/>
        <end position="209"/>
    </location>
</feature>
<comment type="caution">
    <text evidence="8">The sequence shown here is derived from an EMBL/GenBank/DDBJ whole genome shotgun (WGS) entry which is preliminary data.</text>
</comment>
<organism evidence="8 9">
    <name type="scientific">Cutibacterium avidum</name>
    <dbReference type="NCBI Taxonomy" id="33010"/>
    <lineage>
        <taxon>Bacteria</taxon>
        <taxon>Bacillati</taxon>
        <taxon>Actinomycetota</taxon>
        <taxon>Actinomycetes</taxon>
        <taxon>Propionibacteriales</taxon>
        <taxon>Propionibacteriaceae</taxon>
        <taxon>Cutibacterium</taxon>
    </lineage>
</organism>
<dbReference type="InterPro" id="IPR036477">
    <property type="entry name" value="Formyl_transf_N_sf"/>
</dbReference>
<dbReference type="Pfam" id="PF00551">
    <property type="entry name" value="Formyl_trans_N"/>
    <property type="match status" value="1"/>
</dbReference>
<dbReference type="HAMAP" id="MF_01930">
    <property type="entry name" value="PurN"/>
    <property type="match status" value="1"/>
</dbReference>
<dbReference type="AlphaFoldDB" id="A0A3E2DC14"/>
<name>A0A3E2DC14_9ACTN</name>
<proteinExistence type="inferred from homology"/>
<feature type="active site" description="Proton donor" evidence="4">
    <location>
        <position position="113"/>
    </location>
</feature>
<dbReference type="PANTHER" id="PTHR43369:SF2">
    <property type="entry name" value="PHOSPHORIBOSYLGLYCINAMIDE FORMYLTRANSFERASE"/>
    <property type="match status" value="1"/>
</dbReference>
<feature type="binding site" evidence="4">
    <location>
        <position position="69"/>
    </location>
    <ligand>
        <name>(6R)-10-formyltetrahydrofolate</name>
        <dbReference type="ChEBI" id="CHEBI:195366"/>
    </ligand>
</feature>
<evidence type="ECO:0000313" key="9">
    <source>
        <dbReference type="Proteomes" id="UP000259211"/>
    </source>
</evidence>
<dbReference type="EMBL" id="JBAKUA010000006">
    <property type="protein sequence ID" value="MEH1546545.1"/>
    <property type="molecule type" value="Genomic_DNA"/>
</dbReference>
<feature type="site" description="Raises pKa of active site His" evidence="4">
    <location>
        <position position="149"/>
    </location>
</feature>
<keyword evidence="2 4" id="KW-0808">Transferase</keyword>
<dbReference type="Proteomes" id="UP000259211">
    <property type="component" value="Unassembled WGS sequence"/>
</dbReference>
<dbReference type="PANTHER" id="PTHR43369">
    <property type="entry name" value="PHOSPHORIBOSYLGLYCINAMIDE FORMYLTRANSFERASE"/>
    <property type="match status" value="1"/>
</dbReference>
<dbReference type="EC" id="2.1.2.2" evidence="4"/>
<comment type="similarity">
    <text evidence="4">Belongs to the GART family.</text>
</comment>
<feature type="binding site" evidence="4">
    <location>
        <begin position="94"/>
        <end position="97"/>
    </location>
    <ligand>
        <name>(6R)-10-formyltetrahydrofolate</name>
        <dbReference type="ChEBI" id="CHEBI:195366"/>
    </ligand>
</feature>
<evidence type="ECO:0000256" key="4">
    <source>
        <dbReference type="HAMAP-Rule" id="MF_01930"/>
    </source>
</evidence>
<dbReference type="InterPro" id="IPR002376">
    <property type="entry name" value="Formyl_transf_N"/>
</dbReference>
<keyword evidence="3 4" id="KW-0658">Purine biosynthesis</keyword>
<comment type="catalytic activity">
    <reaction evidence="4">
        <text>N(1)-(5-phospho-beta-D-ribosyl)glycinamide + (6R)-10-formyltetrahydrofolate = N(2)-formyl-N(1)-(5-phospho-beta-D-ribosyl)glycinamide + (6S)-5,6,7,8-tetrahydrofolate + H(+)</text>
        <dbReference type="Rhea" id="RHEA:15053"/>
        <dbReference type="ChEBI" id="CHEBI:15378"/>
        <dbReference type="ChEBI" id="CHEBI:57453"/>
        <dbReference type="ChEBI" id="CHEBI:143788"/>
        <dbReference type="ChEBI" id="CHEBI:147286"/>
        <dbReference type="ChEBI" id="CHEBI:195366"/>
        <dbReference type="EC" id="2.1.2.2"/>
    </reaction>
</comment>
<dbReference type="GO" id="GO:0005829">
    <property type="term" value="C:cytosol"/>
    <property type="evidence" value="ECO:0007669"/>
    <property type="project" value="TreeGrafter"/>
</dbReference>
<evidence type="ECO:0000313" key="8">
    <source>
        <dbReference type="EMBL" id="RFT42947.1"/>
    </source>
</evidence>
<feature type="binding site" evidence="4">
    <location>
        <position position="111"/>
    </location>
    <ligand>
        <name>(6R)-10-formyltetrahydrofolate</name>
        <dbReference type="ChEBI" id="CHEBI:195366"/>
    </ligand>
</feature>